<dbReference type="EMBL" id="GL888463">
    <property type="protein sequence ID" value="EGI60636.1"/>
    <property type="molecule type" value="Genomic_DNA"/>
</dbReference>
<evidence type="ECO:0000313" key="2">
    <source>
        <dbReference type="Proteomes" id="UP000007755"/>
    </source>
</evidence>
<gene>
    <name evidence="1" type="ORF">G5I_11196</name>
</gene>
<dbReference type="Proteomes" id="UP000007755">
    <property type="component" value="Unassembled WGS sequence"/>
</dbReference>
<protein>
    <submittedName>
        <fullName evidence="1">Uncharacterized protein</fullName>
    </submittedName>
</protein>
<proteinExistence type="predicted"/>
<organism evidence="2">
    <name type="scientific">Acromyrmex echinatior</name>
    <name type="common">Panamanian leafcutter ant</name>
    <name type="synonym">Acromyrmex octospinosus echinatior</name>
    <dbReference type="NCBI Taxonomy" id="103372"/>
    <lineage>
        <taxon>Eukaryota</taxon>
        <taxon>Metazoa</taxon>
        <taxon>Ecdysozoa</taxon>
        <taxon>Arthropoda</taxon>
        <taxon>Hexapoda</taxon>
        <taxon>Insecta</taxon>
        <taxon>Pterygota</taxon>
        <taxon>Neoptera</taxon>
        <taxon>Endopterygota</taxon>
        <taxon>Hymenoptera</taxon>
        <taxon>Apocrita</taxon>
        <taxon>Aculeata</taxon>
        <taxon>Formicoidea</taxon>
        <taxon>Formicidae</taxon>
        <taxon>Myrmicinae</taxon>
        <taxon>Acromyrmex</taxon>
    </lineage>
</organism>
<name>F4WYY2_ACREC</name>
<dbReference type="InParanoid" id="F4WYY2"/>
<dbReference type="AlphaFoldDB" id="F4WYY2"/>
<sequence>MARIHLRDGGISDLYNEVFVVTFNGSPEEMGLVGSLKLRRILPRPGKVFETRKNNCESFSYNEEEIEQWQREKCYEVRCRKGTIKEQNTNVTFREYLAKFVFVQIPIGNDEKSISLDFYISDEESEENSLG</sequence>
<reference evidence="1" key="1">
    <citation type="submission" date="2011-02" db="EMBL/GenBank/DDBJ databases">
        <title>The genome of the leaf-cutting ant Acromyrmex echinatior suggests key adaptations to social evolution and fungus farming.</title>
        <authorList>
            <person name="Nygaard S."/>
            <person name="Zhang G."/>
        </authorList>
    </citation>
    <scope>NUCLEOTIDE SEQUENCE</scope>
</reference>
<keyword evidence="2" id="KW-1185">Reference proteome</keyword>
<evidence type="ECO:0000313" key="1">
    <source>
        <dbReference type="EMBL" id="EGI60636.1"/>
    </source>
</evidence>
<accession>F4WYY2</accession>